<dbReference type="Proteomes" id="UP000765509">
    <property type="component" value="Unassembled WGS sequence"/>
</dbReference>
<comment type="caution">
    <text evidence="4">The sequence shown here is derived from an EMBL/GenBank/DDBJ whole genome shotgun (WGS) entry which is preliminary data.</text>
</comment>
<reference evidence="4" key="1">
    <citation type="submission" date="2021-03" db="EMBL/GenBank/DDBJ databases">
        <title>Draft genome sequence of rust myrtle Austropuccinia psidii MF-1, a brazilian biotype.</title>
        <authorList>
            <person name="Quecine M.C."/>
            <person name="Pachon D.M.R."/>
            <person name="Bonatelli M.L."/>
            <person name="Correr F.H."/>
            <person name="Franceschini L.M."/>
            <person name="Leite T.F."/>
            <person name="Margarido G.R.A."/>
            <person name="Almeida C.A."/>
            <person name="Ferrarezi J.A."/>
            <person name="Labate C.A."/>
        </authorList>
    </citation>
    <scope>NUCLEOTIDE SEQUENCE</scope>
    <source>
        <strain evidence="4">MF-1</strain>
    </source>
</reference>
<dbReference type="GO" id="GO:0003824">
    <property type="term" value="F:catalytic activity"/>
    <property type="evidence" value="ECO:0007669"/>
    <property type="project" value="UniProtKB-KW"/>
</dbReference>
<dbReference type="InterPro" id="IPR043502">
    <property type="entry name" value="DNA/RNA_pol_sf"/>
</dbReference>
<keyword evidence="1" id="KW-0694">RNA-binding</keyword>
<dbReference type="InterPro" id="IPR001584">
    <property type="entry name" value="Integrase_cat-core"/>
</dbReference>
<evidence type="ECO:0000313" key="5">
    <source>
        <dbReference type="Proteomes" id="UP000765509"/>
    </source>
</evidence>
<dbReference type="GO" id="GO:0015074">
    <property type="term" value="P:DNA integration"/>
    <property type="evidence" value="ECO:0007669"/>
    <property type="project" value="InterPro"/>
</dbReference>
<dbReference type="PROSITE" id="PS50994">
    <property type="entry name" value="INTEGRASE"/>
    <property type="match status" value="1"/>
</dbReference>
<dbReference type="InterPro" id="IPR012337">
    <property type="entry name" value="RNaseH-like_sf"/>
</dbReference>
<proteinExistence type="predicted"/>
<sequence length="205" mass="23961">MKHFEILAKSLYRICDQKTVFEMTQEGIKAYEKIRKALKEEPLLLITDSNKPFKLYIDACGDGLGAALHQVQIIYDKPTEGPICYISRQIKLTEAKWGAYVWSYNPCLVIVDRYSKTAIFLPCHKDETSMDTAVLLWNRVISHKGLFKNIISYRYPKFTYSLWTNLHRLFETKLSLSTAYHPQTDGLEERVIQNLEDMIMRFCAY</sequence>
<dbReference type="OrthoDB" id="2273864at2759"/>
<dbReference type="AlphaFoldDB" id="A0A9Q3HKA0"/>
<keyword evidence="5" id="KW-1185">Reference proteome</keyword>
<organism evidence="4 5">
    <name type="scientific">Austropuccinia psidii MF-1</name>
    <dbReference type="NCBI Taxonomy" id="1389203"/>
    <lineage>
        <taxon>Eukaryota</taxon>
        <taxon>Fungi</taxon>
        <taxon>Dikarya</taxon>
        <taxon>Basidiomycota</taxon>
        <taxon>Pucciniomycotina</taxon>
        <taxon>Pucciniomycetes</taxon>
        <taxon>Pucciniales</taxon>
        <taxon>Sphaerophragmiaceae</taxon>
        <taxon>Austropuccinia</taxon>
    </lineage>
</organism>
<dbReference type="Gene3D" id="3.30.420.10">
    <property type="entry name" value="Ribonuclease H-like superfamily/Ribonuclease H"/>
    <property type="match status" value="1"/>
</dbReference>
<dbReference type="Pfam" id="PF17919">
    <property type="entry name" value="RT_RNaseH_2"/>
    <property type="match status" value="1"/>
</dbReference>
<name>A0A9Q3HKA0_9BASI</name>
<evidence type="ECO:0000259" key="3">
    <source>
        <dbReference type="PROSITE" id="PS50994"/>
    </source>
</evidence>
<keyword evidence="2" id="KW-0511">Multifunctional enzyme</keyword>
<dbReference type="SUPFAM" id="SSF56672">
    <property type="entry name" value="DNA/RNA polymerases"/>
    <property type="match status" value="1"/>
</dbReference>
<evidence type="ECO:0000256" key="1">
    <source>
        <dbReference type="ARBA" id="ARBA00022884"/>
    </source>
</evidence>
<evidence type="ECO:0000313" key="4">
    <source>
        <dbReference type="EMBL" id="MBW0504850.1"/>
    </source>
</evidence>
<dbReference type="GO" id="GO:0005634">
    <property type="term" value="C:nucleus"/>
    <property type="evidence" value="ECO:0007669"/>
    <property type="project" value="UniProtKB-ARBA"/>
</dbReference>
<dbReference type="EMBL" id="AVOT02018173">
    <property type="protein sequence ID" value="MBW0504850.1"/>
    <property type="molecule type" value="Genomic_DNA"/>
</dbReference>
<accession>A0A9Q3HKA0</accession>
<dbReference type="GO" id="GO:0003723">
    <property type="term" value="F:RNA binding"/>
    <property type="evidence" value="ECO:0007669"/>
    <property type="project" value="UniProtKB-KW"/>
</dbReference>
<evidence type="ECO:0000256" key="2">
    <source>
        <dbReference type="ARBA" id="ARBA00023268"/>
    </source>
</evidence>
<protein>
    <recommendedName>
        <fullName evidence="3">Integrase catalytic domain-containing protein</fullName>
    </recommendedName>
</protein>
<gene>
    <name evidence="4" type="ORF">O181_044565</name>
</gene>
<feature type="domain" description="Integrase catalytic" evidence="3">
    <location>
        <begin position="78"/>
        <end position="205"/>
    </location>
</feature>
<dbReference type="InterPro" id="IPR036397">
    <property type="entry name" value="RNaseH_sf"/>
</dbReference>
<dbReference type="SUPFAM" id="SSF53098">
    <property type="entry name" value="Ribonuclease H-like"/>
    <property type="match status" value="1"/>
</dbReference>
<dbReference type="InterPro" id="IPR041577">
    <property type="entry name" value="RT_RNaseH_2"/>
</dbReference>
<dbReference type="InterPro" id="IPR050951">
    <property type="entry name" value="Retrovirus_Pol_polyprotein"/>
</dbReference>
<dbReference type="PANTHER" id="PTHR37984">
    <property type="entry name" value="PROTEIN CBG26694"/>
    <property type="match status" value="1"/>
</dbReference>
<dbReference type="PANTHER" id="PTHR37984:SF5">
    <property type="entry name" value="PROTEIN NYNRIN-LIKE"/>
    <property type="match status" value="1"/>
</dbReference>